<proteinExistence type="inferred from homology"/>
<name>A0A173U866_9FIRM</name>
<dbReference type="AlphaFoldDB" id="A0A173U866"/>
<dbReference type="EMBL" id="QRNJ01000035">
    <property type="protein sequence ID" value="RHK38327.1"/>
    <property type="molecule type" value="Genomic_DNA"/>
</dbReference>
<evidence type="ECO:0000313" key="9">
    <source>
        <dbReference type="Proteomes" id="UP000095679"/>
    </source>
</evidence>
<dbReference type="PANTHER" id="PTHR23416:SF23">
    <property type="entry name" value="ACETYLTRANSFERASE C18B11.09C-RELATED"/>
    <property type="match status" value="1"/>
</dbReference>
<dbReference type="Proteomes" id="UP000286561">
    <property type="component" value="Unassembled WGS sequence"/>
</dbReference>
<dbReference type="EMBL" id="CYZL01000016">
    <property type="protein sequence ID" value="CUO54200.1"/>
    <property type="molecule type" value="Genomic_DNA"/>
</dbReference>
<evidence type="ECO:0000256" key="2">
    <source>
        <dbReference type="ARBA" id="ARBA00022679"/>
    </source>
</evidence>
<evidence type="ECO:0000256" key="1">
    <source>
        <dbReference type="ARBA" id="ARBA00007274"/>
    </source>
</evidence>
<dbReference type="PROSITE" id="PS00101">
    <property type="entry name" value="HEXAPEP_TRANSFERASES"/>
    <property type="match status" value="1"/>
</dbReference>
<accession>A0A173U866</accession>
<evidence type="ECO:0000256" key="3">
    <source>
        <dbReference type="ARBA" id="ARBA00022737"/>
    </source>
</evidence>
<reference evidence="8 9" key="1">
    <citation type="submission" date="2015-09" db="EMBL/GenBank/DDBJ databases">
        <authorList>
            <consortium name="Pathogen Informatics"/>
        </authorList>
    </citation>
    <scope>NUCLEOTIDE SEQUENCE [LARGE SCALE GENOMIC DNA]</scope>
    <source>
        <strain evidence="5 9">2789STDY5834835</strain>
        <strain evidence="4 8">2789STDY5834966</strain>
    </source>
</reference>
<reference evidence="10 11" key="2">
    <citation type="submission" date="2018-08" db="EMBL/GenBank/DDBJ databases">
        <title>A genome reference for cultivated species of the human gut microbiota.</title>
        <authorList>
            <person name="Zou Y."/>
            <person name="Xue W."/>
            <person name="Luo G."/>
        </authorList>
    </citation>
    <scope>NUCLEOTIDE SEQUENCE [LARGE SCALE GENOMIC DNA]</scope>
    <source>
        <strain evidence="7 10">AF45-14BH</strain>
        <strain evidence="6 11">AM48-23BH</strain>
    </source>
</reference>
<dbReference type="Proteomes" id="UP000095390">
    <property type="component" value="Unassembled WGS sequence"/>
</dbReference>
<evidence type="ECO:0000313" key="7">
    <source>
        <dbReference type="EMBL" id="RHK38327.1"/>
    </source>
</evidence>
<evidence type="ECO:0000313" key="4">
    <source>
        <dbReference type="EMBL" id="CUN11121.1"/>
    </source>
</evidence>
<dbReference type="EMBL" id="CYYC01000030">
    <property type="protein sequence ID" value="CUN11121.1"/>
    <property type="molecule type" value="Genomic_DNA"/>
</dbReference>
<dbReference type="Gene3D" id="2.160.10.10">
    <property type="entry name" value="Hexapeptide repeat proteins"/>
    <property type="match status" value="1"/>
</dbReference>
<dbReference type="SUPFAM" id="SSF51161">
    <property type="entry name" value="Trimeric LpxA-like enzymes"/>
    <property type="match status" value="1"/>
</dbReference>
<dbReference type="Pfam" id="PF00132">
    <property type="entry name" value="Hexapep"/>
    <property type="match status" value="1"/>
</dbReference>
<keyword evidence="3" id="KW-0677">Repeat</keyword>
<gene>
    <name evidence="7" type="ORF">DW068_09590</name>
    <name evidence="6" type="ORF">DW972_04775</name>
    <name evidence="5" type="ORF">ERS852450_01968</name>
    <name evidence="4" type="ORF">ERS852578_02256</name>
</gene>
<dbReference type="GO" id="GO:0008374">
    <property type="term" value="F:O-acyltransferase activity"/>
    <property type="evidence" value="ECO:0007669"/>
    <property type="project" value="TreeGrafter"/>
</dbReference>
<dbReference type="Proteomes" id="UP000283497">
    <property type="component" value="Unassembled WGS sequence"/>
</dbReference>
<evidence type="ECO:0000313" key="10">
    <source>
        <dbReference type="Proteomes" id="UP000283497"/>
    </source>
</evidence>
<sequence length="196" mass="21506">MTCEEYLSNMKPGYIVDGGSEEHLVMHELSQRALKITMELNNKYHTKEEIIQLMSELTGQKIDESFGMFPPFYTDCGRNIHIGKNVFINAGCKFQDQGGIYIEDGVLIGHNAVLATINHMEDPEKRAGMIFQPIHIEKKVWLGANVTVLPGVTIGEGSVIAAGAVVTKDVPANIIAAGVPAKVIRKVKKDTEKGEI</sequence>
<keyword evidence="4" id="KW-0012">Acyltransferase</keyword>
<dbReference type="Proteomes" id="UP000095679">
    <property type="component" value="Unassembled WGS sequence"/>
</dbReference>
<comment type="similarity">
    <text evidence="1">Belongs to the transferase hexapeptide repeat family.</text>
</comment>
<dbReference type="InterPro" id="IPR051159">
    <property type="entry name" value="Hexapeptide_acetyltransf"/>
</dbReference>
<evidence type="ECO:0000313" key="5">
    <source>
        <dbReference type="EMBL" id="CUO54200.1"/>
    </source>
</evidence>
<keyword evidence="2 4" id="KW-0808">Transferase</keyword>
<dbReference type="InterPro" id="IPR001451">
    <property type="entry name" value="Hexapep"/>
</dbReference>
<dbReference type="RefSeq" id="WP_005347213.1">
    <property type="nucleotide sequence ID" value="NZ_BLYK01000009.1"/>
</dbReference>
<dbReference type="EC" id="2.3.1.-" evidence="4"/>
<dbReference type="EMBL" id="QSEP01000017">
    <property type="protein sequence ID" value="RGZ84388.1"/>
    <property type="molecule type" value="Genomic_DNA"/>
</dbReference>
<organism evidence="4 8">
    <name type="scientific">Anaerobutyricum hallii</name>
    <dbReference type="NCBI Taxonomy" id="39488"/>
    <lineage>
        <taxon>Bacteria</taxon>
        <taxon>Bacillati</taxon>
        <taxon>Bacillota</taxon>
        <taxon>Clostridia</taxon>
        <taxon>Lachnospirales</taxon>
        <taxon>Lachnospiraceae</taxon>
        <taxon>Anaerobutyricum</taxon>
    </lineage>
</organism>
<protein>
    <submittedName>
        <fullName evidence="4">Putative acetyltransferase SACOL2570</fullName>
        <ecNumber evidence="4">2.3.1.-</ecNumber>
    </submittedName>
    <submittedName>
        <fullName evidence="6">Sugar O-acetyltransferase</fullName>
    </submittedName>
</protein>
<dbReference type="InterPro" id="IPR018357">
    <property type="entry name" value="Hexapep_transf_CS"/>
</dbReference>
<evidence type="ECO:0000313" key="8">
    <source>
        <dbReference type="Proteomes" id="UP000095390"/>
    </source>
</evidence>
<evidence type="ECO:0000313" key="6">
    <source>
        <dbReference type="EMBL" id="RGZ84388.1"/>
    </source>
</evidence>
<dbReference type="CDD" id="cd03357">
    <property type="entry name" value="LbH_MAT_GAT"/>
    <property type="match status" value="1"/>
</dbReference>
<dbReference type="GeneID" id="75048809"/>
<evidence type="ECO:0000313" key="11">
    <source>
        <dbReference type="Proteomes" id="UP000286561"/>
    </source>
</evidence>
<dbReference type="InterPro" id="IPR011004">
    <property type="entry name" value="Trimer_LpxA-like_sf"/>
</dbReference>
<dbReference type="PANTHER" id="PTHR23416">
    <property type="entry name" value="SIALIC ACID SYNTHASE-RELATED"/>
    <property type="match status" value="1"/>
</dbReference>
<dbReference type="OrthoDB" id="9801697at2"/>